<evidence type="ECO:0000313" key="3">
    <source>
        <dbReference type="Proteomes" id="UP000054549"/>
    </source>
</evidence>
<feature type="transmembrane region" description="Helical" evidence="1">
    <location>
        <begin position="12"/>
        <end position="33"/>
    </location>
</feature>
<keyword evidence="3" id="KW-1185">Reference proteome</keyword>
<name>A0A0C2WXT3_AMAMK</name>
<keyword evidence="1" id="KW-0472">Membrane</keyword>
<dbReference type="AlphaFoldDB" id="A0A0C2WXT3"/>
<keyword evidence="1" id="KW-1133">Transmembrane helix</keyword>
<dbReference type="EMBL" id="KN818287">
    <property type="protein sequence ID" value="KIL61208.1"/>
    <property type="molecule type" value="Genomic_DNA"/>
</dbReference>
<feature type="transmembrane region" description="Helical" evidence="1">
    <location>
        <begin position="248"/>
        <end position="269"/>
    </location>
</feature>
<dbReference type="Proteomes" id="UP000054549">
    <property type="component" value="Unassembled WGS sequence"/>
</dbReference>
<feature type="transmembrane region" description="Helical" evidence="1">
    <location>
        <begin position="216"/>
        <end position="236"/>
    </location>
</feature>
<sequence>MATLPEDLKPYIIALSVRAILYGVYFATLIHCLRWLILDGDRWWKLRKHIDQRLLIITVIIFSFLTTSLGIAFRITIDLLRGDKNSARLTILKIYVENNVILTTNAVLIYRCWVIFAKTHRSVIISLPLVLWLTGLACSVFIVYNYTMFLYAHPDVYLIFSRLVPSSRLCWLMFYLCDIAINIYTTCGIIYRISRIPAPYGSKKNCSRQLCTTSKILAKFGSLYTTTSILSLVSLILDLEPTFDLMRFMLDAINFTMPGITFNLIQIGVHKERAGSGGKERHAITPSFTSTFDQTPINQY</sequence>
<evidence type="ECO:0000256" key="1">
    <source>
        <dbReference type="SAM" id="Phobius"/>
    </source>
</evidence>
<accession>A0A0C2WXT3</accession>
<dbReference type="OrthoDB" id="3357408at2759"/>
<feature type="transmembrane region" description="Helical" evidence="1">
    <location>
        <begin position="172"/>
        <end position="195"/>
    </location>
</feature>
<feature type="transmembrane region" description="Helical" evidence="1">
    <location>
        <begin position="129"/>
        <end position="152"/>
    </location>
</feature>
<organism evidence="2 3">
    <name type="scientific">Amanita muscaria (strain Koide BX008)</name>
    <dbReference type="NCBI Taxonomy" id="946122"/>
    <lineage>
        <taxon>Eukaryota</taxon>
        <taxon>Fungi</taxon>
        <taxon>Dikarya</taxon>
        <taxon>Basidiomycota</taxon>
        <taxon>Agaricomycotina</taxon>
        <taxon>Agaricomycetes</taxon>
        <taxon>Agaricomycetidae</taxon>
        <taxon>Agaricales</taxon>
        <taxon>Pluteineae</taxon>
        <taxon>Amanitaceae</taxon>
        <taxon>Amanita</taxon>
    </lineage>
</organism>
<protein>
    <submittedName>
        <fullName evidence="2">Uncharacterized protein</fullName>
    </submittedName>
</protein>
<feature type="transmembrane region" description="Helical" evidence="1">
    <location>
        <begin position="95"/>
        <end position="117"/>
    </location>
</feature>
<dbReference type="InParanoid" id="A0A0C2WXT3"/>
<dbReference type="HOGENOM" id="CLU_044614_1_1_1"/>
<reference evidence="2 3" key="1">
    <citation type="submission" date="2014-04" db="EMBL/GenBank/DDBJ databases">
        <title>Evolutionary Origins and Diversification of the Mycorrhizal Mutualists.</title>
        <authorList>
            <consortium name="DOE Joint Genome Institute"/>
            <consortium name="Mycorrhizal Genomics Consortium"/>
            <person name="Kohler A."/>
            <person name="Kuo A."/>
            <person name="Nagy L.G."/>
            <person name="Floudas D."/>
            <person name="Copeland A."/>
            <person name="Barry K.W."/>
            <person name="Cichocki N."/>
            <person name="Veneault-Fourrey C."/>
            <person name="LaButti K."/>
            <person name="Lindquist E.A."/>
            <person name="Lipzen A."/>
            <person name="Lundell T."/>
            <person name="Morin E."/>
            <person name="Murat C."/>
            <person name="Riley R."/>
            <person name="Ohm R."/>
            <person name="Sun H."/>
            <person name="Tunlid A."/>
            <person name="Henrissat B."/>
            <person name="Grigoriev I.V."/>
            <person name="Hibbett D.S."/>
            <person name="Martin F."/>
        </authorList>
    </citation>
    <scope>NUCLEOTIDE SEQUENCE [LARGE SCALE GENOMIC DNA]</scope>
    <source>
        <strain evidence="2 3">Koide BX008</strain>
    </source>
</reference>
<feature type="transmembrane region" description="Helical" evidence="1">
    <location>
        <begin position="54"/>
        <end position="75"/>
    </location>
</feature>
<keyword evidence="1" id="KW-0812">Transmembrane</keyword>
<gene>
    <name evidence="2" type="ORF">M378DRAFT_863644</name>
</gene>
<proteinExistence type="predicted"/>
<evidence type="ECO:0000313" key="2">
    <source>
        <dbReference type="EMBL" id="KIL61208.1"/>
    </source>
</evidence>